<gene>
    <name evidence="2" type="ORF">OsI_29095</name>
</gene>
<proteinExistence type="predicted"/>
<evidence type="ECO:0000313" key="2">
    <source>
        <dbReference type="EMBL" id="EEC83516.1"/>
    </source>
</evidence>
<dbReference type="OMA" id="ICHILPR"/>
<evidence type="ECO:0000256" key="1">
    <source>
        <dbReference type="SAM" id="MobiDB-lite"/>
    </source>
</evidence>
<dbReference type="AlphaFoldDB" id="B8BAC5"/>
<dbReference type="EMBL" id="CM000133">
    <property type="protein sequence ID" value="EEC83516.1"/>
    <property type="molecule type" value="Genomic_DNA"/>
</dbReference>
<dbReference type="Proteomes" id="UP000007015">
    <property type="component" value="Chromosome 8"/>
</dbReference>
<evidence type="ECO:0000313" key="3">
    <source>
        <dbReference type="Proteomes" id="UP000007015"/>
    </source>
</evidence>
<name>B8BAC5_ORYSI</name>
<reference evidence="2 3" key="1">
    <citation type="journal article" date="2005" name="PLoS Biol.">
        <title>The genomes of Oryza sativa: a history of duplications.</title>
        <authorList>
            <person name="Yu J."/>
            <person name="Wang J."/>
            <person name="Lin W."/>
            <person name="Li S."/>
            <person name="Li H."/>
            <person name="Zhou J."/>
            <person name="Ni P."/>
            <person name="Dong W."/>
            <person name="Hu S."/>
            <person name="Zeng C."/>
            <person name="Zhang J."/>
            <person name="Zhang Y."/>
            <person name="Li R."/>
            <person name="Xu Z."/>
            <person name="Li S."/>
            <person name="Li X."/>
            <person name="Zheng H."/>
            <person name="Cong L."/>
            <person name="Lin L."/>
            <person name="Yin J."/>
            <person name="Geng J."/>
            <person name="Li G."/>
            <person name="Shi J."/>
            <person name="Liu J."/>
            <person name="Lv H."/>
            <person name="Li J."/>
            <person name="Wang J."/>
            <person name="Deng Y."/>
            <person name="Ran L."/>
            <person name="Shi X."/>
            <person name="Wang X."/>
            <person name="Wu Q."/>
            <person name="Li C."/>
            <person name="Ren X."/>
            <person name="Wang J."/>
            <person name="Wang X."/>
            <person name="Li D."/>
            <person name="Liu D."/>
            <person name="Zhang X."/>
            <person name="Ji Z."/>
            <person name="Zhao W."/>
            <person name="Sun Y."/>
            <person name="Zhang Z."/>
            <person name="Bao J."/>
            <person name="Han Y."/>
            <person name="Dong L."/>
            <person name="Ji J."/>
            <person name="Chen P."/>
            <person name="Wu S."/>
            <person name="Liu J."/>
            <person name="Xiao Y."/>
            <person name="Bu D."/>
            <person name="Tan J."/>
            <person name="Yang L."/>
            <person name="Ye C."/>
            <person name="Zhang J."/>
            <person name="Xu J."/>
            <person name="Zhou Y."/>
            <person name="Yu Y."/>
            <person name="Zhang B."/>
            <person name="Zhuang S."/>
            <person name="Wei H."/>
            <person name="Liu B."/>
            <person name="Lei M."/>
            <person name="Yu H."/>
            <person name="Li Y."/>
            <person name="Xu H."/>
            <person name="Wei S."/>
            <person name="He X."/>
            <person name="Fang L."/>
            <person name="Zhang Z."/>
            <person name="Zhang Y."/>
            <person name="Huang X."/>
            <person name="Su Z."/>
            <person name="Tong W."/>
            <person name="Li J."/>
            <person name="Tong Z."/>
            <person name="Li S."/>
            <person name="Ye J."/>
            <person name="Wang L."/>
            <person name="Fang L."/>
            <person name="Lei T."/>
            <person name="Chen C."/>
            <person name="Chen H."/>
            <person name="Xu Z."/>
            <person name="Li H."/>
            <person name="Huang H."/>
            <person name="Zhang F."/>
            <person name="Xu H."/>
            <person name="Li N."/>
            <person name="Zhao C."/>
            <person name="Li S."/>
            <person name="Dong L."/>
            <person name="Huang Y."/>
            <person name="Li L."/>
            <person name="Xi Y."/>
            <person name="Qi Q."/>
            <person name="Li W."/>
            <person name="Zhang B."/>
            <person name="Hu W."/>
            <person name="Zhang Y."/>
            <person name="Tian X."/>
            <person name="Jiao Y."/>
            <person name="Liang X."/>
            <person name="Jin J."/>
            <person name="Gao L."/>
            <person name="Zheng W."/>
            <person name="Hao B."/>
            <person name="Liu S."/>
            <person name="Wang W."/>
            <person name="Yuan L."/>
            <person name="Cao M."/>
            <person name="McDermott J."/>
            <person name="Samudrala R."/>
            <person name="Wang J."/>
            <person name="Wong G.K."/>
            <person name="Yang H."/>
        </authorList>
    </citation>
    <scope>NUCLEOTIDE SEQUENCE [LARGE SCALE GENOMIC DNA]</scope>
    <source>
        <strain evidence="3">cv. 93-11</strain>
    </source>
</reference>
<evidence type="ECO:0008006" key="4">
    <source>
        <dbReference type="Google" id="ProtNLM"/>
    </source>
</evidence>
<accession>B8BAC5</accession>
<dbReference type="PANTHER" id="PTHR47150">
    <property type="entry name" value="OS12G0169200 PROTEIN"/>
    <property type="match status" value="1"/>
</dbReference>
<dbReference type="STRING" id="39946.B8BAC5"/>
<dbReference type="InterPro" id="IPR006912">
    <property type="entry name" value="Harbinger_derived_prot"/>
</dbReference>
<sequence>MSSDSQVHSSHSDESITSENLEDMMWEEINDPTEAQLEARLEAQLEMKLMARLAGNSNQRGGYTRRYISRDHEDDHNRLFAKYFSDNPLYTDDQFRRRFRMRRHLFLHIVQALGEWSPYFCLRTDAFGKVGLSPFQKCTAAMRMLAYGTPADLMDETVGVAESTTMECMINFVQGVRHIFGKQYLRRPTEEDIQRLLQFGEAHGFPGMLGSVDCMHWEWQNCPVAWKGQFTRGDYGVPTIMLEAVASKDLWIWHAFFGAAGSNNDINVLDQSPLFTDVLQGRTPPLQYTLNESDYNMGYYLADGIYPEWATFAKSIIKPQSAKHKLYAQHQESARKDVERAFGVLQKRWAIIRHPARVWEREELADIMYGCIILHNMIVEDERSSYDIPDDNTYEQGQFSAQITGLDHGPIYGFAEVLEKNRAIRDRSTHRRLKEDLIEHIWQKFGGQPQQD</sequence>
<protein>
    <recommendedName>
        <fullName evidence="4">Transposon protein, putative, Pong sub-class</fullName>
    </recommendedName>
</protein>
<dbReference type="HOGENOM" id="CLU_012390_1_1_1"/>
<organism evidence="2 3">
    <name type="scientific">Oryza sativa subsp. indica</name>
    <name type="common">Rice</name>
    <dbReference type="NCBI Taxonomy" id="39946"/>
    <lineage>
        <taxon>Eukaryota</taxon>
        <taxon>Viridiplantae</taxon>
        <taxon>Streptophyta</taxon>
        <taxon>Embryophyta</taxon>
        <taxon>Tracheophyta</taxon>
        <taxon>Spermatophyta</taxon>
        <taxon>Magnoliopsida</taxon>
        <taxon>Liliopsida</taxon>
        <taxon>Poales</taxon>
        <taxon>Poaceae</taxon>
        <taxon>BOP clade</taxon>
        <taxon>Oryzoideae</taxon>
        <taxon>Oryzeae</taxon>
        <taxon>Oryzinae</taxon>
        <taxon>Oryza</taxon>
        <taxon>Oryza sativa</taxon>
    </lineage>
</organism>
<dbReference type="Pfam" id="PF04827">
    <property type="entry name" value="Plant_tran"/>
    <property type="match status" value="1"/>
</dbReference>
<dbReference type="Gramene" id="BGIOSGA028600-TA">
    <property type="protein sequence ID" value="BGIOSGA028600-PA"/>
    <property type="gene ID" value="BGIOSGA028600"/>
</dbReference>
<keyword evidence="3" id="KW-1185">Reference proteome</keyword>
<dbReference type="PANTHER" id="PTHR47150:SF6">
    <property type="entry name" value="OS01G0872900 PROTEIN"/>
    <property type="match status" value="1"/>
</dbReference>
<feature type="region of interest" description="Disordered" evidence="1">
    <location>
        <begin position="1"/>
        <end position="20"/>
    </location>
</feature>